<dbReference type="GO" id="GO:0016887">
    <property type="term" value="F:ATP hydrolysis activity"/>
    <property type="evidence" value="ECO:0007669"/>
    <property type="project" value="InterPro"/>
</dbReference>
<dbReference type="GO" id="GO:1903805">
    <property type="term" value="P:L-valine import across plasma membrane"/>
    <property type="evidence" value="ECO:0007669"/>
    <property type="project" value="TreeGrafter"/>
</dbReference>
<keyword evidence="3 5" id="KW-0067">ATP-binding</keyword>
<name>A0A017HDE6_9RHOB</name>
<keyword evidence="1" id="KW-0813">Transport</keyword>
<dbReference type="HOGENOM" id="CLU_000604_1_2_5"/>
<dbReference type="STRING" id="1122180.Lokhon_01130"/>
<dbReference type="Gene3D" id="3.40.50.300">
    <property type="entry name" value="P-loop containing nucleotide triphosphate hydrolases"/>
    <property type="match status" value="1"/>
</dbReference>
<dbReference type="GO" id="GO:0015808">
    <property type="term" value="P:L-alanine transport"/>
    <property type="evidence" value="ECO:0007669"/>
    <property type="project" value="TreeGrafter"/>
</dbReference>
<dbReference type="CDD" id="cd03219">
    <property type="entry name" value="ABC_Mj1267_LivG_branched"/>
    <property type="match status" value="1"/>
</dbReference>
<dbReference type="InterPro" id="IPR017871">
    <property type="entry name" value="ABC_transporter-like_CS"/>
</dbReference>
<dbReference type="PROSITE" id="PS00211">
    <property type="entry name" value="ABC_TRANSPORTER_1"/>
    <property type="match status" value="1"/>
</dbReference>
<keyword evidence="2" id="KW-0547">Nucleotide-binding</keyword>
<dbReference type="GO" id="GO:1903806">
    <property type="term" value="P:L-isoleucine import across plasma membrane"/>
    <property type="evidence" value="ECO:0007669"/>
    <property type="project" value="TreeGrafter"/>
</dbReference>
<keyword evidence="6" id="KW-1185">Reference proteome</keyword>
<gene>
    <name evidence="5" type="ORF">Lokhon_01130</name>
</gene>
<dbReference type="GO" id="GO:0015192">
    <property type="term" value="F:L-phenylalanine transmembrane transporter activity"/>
    <property type="evidence" value="ECO:0007669"/>
    <property type="project" value="TreeGrafter"/>
</dbReference>
<evidence type="ECO:0000256" key="2">
    <source>
        <dbReference type="ARBA" id="ARBA00022741"/>
    </source>
</evidence>
<accession>A0A017HDE6</accession>
<dbReference type="InterPro" id="IPR027417">
    <property type="entry name" value="P-loop_NTPase"/>
</dbReference>
<proteinExistence type="predicted"/>
<dbReference type="AlphaFoldDB" id="A0A017HDE6"/>
<organism evidence="5 6">
    <name type="scientific">Limimaricola hongkongensis DSM 17492</name>
    <dbReference type="NCBI Taxonomy" id="1122180"/>
    <lineage>
        <taxon>Bacteria</taxon>
        <taxon>Pseudomonadati</taxon>
        <taxon>Pseudomonadota</taxon>
        <taxon>Alphaproteobacteria</taxon>
        <taxon>Rhodobacterales</taxon>
        <taxon>Paracoccaceae</taxon>
        <taxon>Limimaricola</taxon>
    </lineage>
</organism>
<dbReference type="InterPro" id="IPR051120">
    <property type="entry name" value="ABC_AA/LPS_Transport"/>
</dbReference>
<evidence type="ECO:0000259" key="4">
    <source>
        <dbReference type="PROSITE" id="PS50893"/>
    </source>
</evidence>
<dbReference type="GO" id="GO:0005886">
    <property type="term" value="C:plasma membrane"/>
    <property type="evidence" value="ECO:0007669"/>
    <property type="project" value="TreeGrafter"/>
</dbReference>
<dbReference type="RefSeq" id="WP_017928272.1">
    <property type="nucleotide sequence ID" value="NZ_KB822997.1"/>
</dbReference>
<dbReference type="PANTHER" id="PTHR45772:SF7">
    <property type="entry name" value="AMINO ACID ABC TRANSPORTER ATP-BINDING PROTEIN"/>
    <property type="match status" value="1"/>
</dbReference>
<dbReference type="GO" id="GO:0005524">
    <property type="term" value="F:ATP binding"/>
    <property type="evidence" value="ECO:0007669"/>
    <property type="project" value="UniProtKB-KW"/>
</dbReference>
<feature type="domain" description="ABC transporter" evidence="4">
    <location>
        <begin position="3"/>
        <end position="250"/>
    </location>
</feature>
<dbReference type="GO" id="GO:0042941">
    <property type="term" value="P:D-alanine transmembrane transport"/>
    <property type="evidence" value="ECO:0007669"/>
    <property type="project" value="TreeGrafter"/>
</dbReference>
<dbReference type="GO" id="GO:0015188">
    <property type="term" value="F:L-isoleucine transmembrane transporter activity"/>
    <property type="evidence" value="ECO:0007669"/>
    <property type="project" value="TreeGrafter"/>
</dbReference>
<dbReference type="Pfam" id="PF12399">
    <property type="entry name" value="BCA_ABC_TP_C"/>
    <property type="match status" value="1"/>
</dbReference>
<dbReference type="InterPro" id="IPR003439">
    <property type="entry name" value="ABC_transporter-like_ATP-bd"/>
</dbReference>
<dbReference type="PATRIC" id="fig|1122180.6.peg.1121"/>
<dbReference type="SUPFAM" id="SSF52540">
    <property type="entry name" value="P-loop containing nucleoside triphosphate hydrolases"/>
    <property type="match status" value="1"/>
</dbReference>
<dbReference type="EMBL" id="APGJ01000004">
    <property type="protein sequence ID" value="EYD72335.1"/>
    <property type="molecule type" value="Genomic_DNA"/>
</dbReference>
<evidence type="ECO:0000313" key="5">
    <source>
        <dbReference type="EMBL" id="EYD72335.1"/>
    </source>
</evidence>
<dbReference type="Pfam" id="PF00005">
    <property type="entry name" value="ABC_tran"/>
    <property type="match status" value="1"/>
</dbReference>
<dbReference type="eggNOG" id="COG0411">
    <property type="taxonomic scope" value="Bacteria"/>
</dbReference>
<comment type="caution">
    <text evidence="5">The sequence shown here is derived from an EMBL/GenBank/DDBJ whole genome shotgun (WGS) entry which is preliminary data.</text>
</comment>
<evidence type="ECO:0000256" key="1">
    <source>
        <dbReference type="ARBA" id="ARBA00022448"/>
    </source>
</evidence>
<dbReference type="GO" id="GO:0005304">
    <property type="term" value="F:L-valine transmembrane transporter activity"/>
    <property type="evidence" value="ECO:0007669"/>
    <property type="project" value="TreeGrafter"/>
</dbReference>
<dbReference type="InterPro" id="IPR003593">
    <property type="entry name" value="AAA+_ATPase"/>
</dbReference>
<evidence type="ECO:0000313" key="6">
    <source>
        <dbReference type="Proteomes" id="UP000025047"/>
    </source>
</evidence>
<dbReference type="FunFam" id="3.40.50.300:FF:000421">
    <property type="entry name" value="Branched-chain amino acid ABC transporter ATP-binding protein"/>
    <property type="match status" value="1"/>
</dbReference>
<dbReference type="Proteomes" id="UP000025047">
    <property type="component" value="Unassembled WGS sequence"/>
</dbReference>
<reference evidence="5 6" key="1">
    <citation type="submission" date="2013-03" db="EMBL/GenBank/DDBJ databases">
        <authorList>
            <person name="Fiebig A."/>
            <person name="Goeker M."/>
            <person name="Klenk H.-P.P."/>
        </authorList>
    </citation>
    <scope>NUCLEOTIDE SEQUENCE [LARGE SCALE GENOMIC DNA]</scope>
    <source>
        <strain evidence="5 6">DSM 17492</strain>
    </source>
</reference>
<evidence type="ECO:0000256" key="3">
    <source>
        <dbReference type="ARBA" id="ARBA00022840"/>
    </source>
</evidence>
<dbReference type="PANTHER" id="PTHR45772">
    <property type="entry name" value="CONSERVED COMPONENT OF ABC TRANSPORTER FOR NATURAL AMINO ACIDS-RELATED"/>
    <property type="match status" value="1"/>
</dbReference>
<dbReference type="SMART" id="SM00382">
    <property type="entry name" value="AAA"/>
    <property type="match status" value="1"/>
</dbReference>
<sequence>MSLEIDGIGIAFGGIKAVDDVSFTAKPGEVTSIIGPNGAGKTTLFNLVSGVYTASAGRVRIDGQDVTGLPAHALARRGMARTFQNLQVFPQMSALDNVMTGCHMQEKSNLLADLLGLGSARRETQKSRASAMAALARAGLAELAHRPASEMSYGQLKRLEIARALVTGCTILLLDEPAAGCNAVETREVDDLIHAIAAEGKTVVLIEHDMRMVMRISSHIVVLDQGRKIAEGGPEEIRQNPHVIAAYLGAHGAAEAEAAAHA</sequence>
<protein>
    <submittedName>
        <fullName evidence="5">Branched-chain amino acid transport ATP-binding protein LivG</fullName>
    </submittedName>
</protein>
<dbReference type="PROSITE" id="PS50893">
    <property type="entry name" value="ABC_TRANSPORTER_2"/>
    <property type="match status" value="1"/>
</dbReference>
<dbReference type="InterPro" id="IPR032823">
    <property type="entry name" value="BCA_ABC_TP_C"/>
</dbReference>